<feature type="transmembrane region" description="Helical" evidence="2">
    <location>
        <begin position="196"/>
        <end position="223"/>
    </location>
</feature>
<dbReference type="InterPro" id="IPR040411">
    <property type="entry name" value="At5g23160-like"/>
</dbReference>
<protein>
    <submittedName>
        <fullName evidence="4">Uncharacterized protein At5g23160-like</fullName>
    </submittedName>
</protein>
<dbReference type="KEGG" id="dzi:111282554"/>
<proteinExistence type="predicted"/>
<evidence type="ECO:0000256" key="2">
    <source>
        <dbReference type="SAM" id="Phobius"/>
    </source>
</evidence>
<dbReference type="RefSeq" id="XP_022726413.1">
    <property type="nucleotide sequence ID" value="XM_022870678.1"/>
</dbReference>
<keyword evidence="2" id="KW-0472">Membrane</keyword>
<accession>A0A6P5XDN5</accession>
<feature type="compositionally biased region" description="Low complexity" evidence="1">
    <location>
        <begin position="89"/>
        <end position="102"/>
    </location>
</feature>
<feature type="compositionally biased region" description="Polar residues" evidence="1">
    <location>
        <begin position="34"/>
        <end position="43"/>
    </location>
</feature>
<keyword evidence="3" id="KW-1185">Reference proteome</keyword>
<dbReference type="OrthoDB" id="1886721at2759"/>
<dbReference type="Proteomes" id="UP000515121">
    <property type="component" value="Unplaced"/>
</dbReference>
<evidence type="ECO:0000313" key="4">
    <source>
        <dbReference type="RefSeq" id="XP_022726413.1"/>
    </source>
</evidence>
<reference evidence="4" key="1">
    <citation type="submission" date="2025-08" db="UniProtKB">
        <authorList>
            <consortium name="RefSeq"/>
        </authorList>
    </citation>
    <scope>IDENTIFICATION</scope>
    <source>
        <tissue evidence="4">Fruit stalk</tissue>
    </source>
</reference>
<dbReference type="GeneID" id="111282554"/>
<dbReference type="PANTHER" id="PTHR34379">
    <property type="entry name" value="OS07G0553800 PROTEIN"/>
    <property type="match status" value="1"/>
</dbReference>
<dbReference type="AlphaFoldDB" id="A0A6P5XDN5"/>
<evidence type="ECO:0000256" key="1">
    <source>
        <dbReference type="SAM" id="MobiDB-lite"/>
    </source>
</evidence>
<organism evidence="3 4">
    <name type="scientific">Durio zibethinus</name>
    <name type="common">Durian</name>
    <dbReference type="NCBI Taxonomy" id="66656"/>
    <lineage>
        <taxon>Eukaryota</taxon>
        <taxon>Viridiplantae</taxon>
        <taxon>Streptophyta</taxon>
        <taxon>Embryophyta</taxon>
        <taxon>Tracheophyta</taxon>
        <taxon>Spermatophyta</taxon>
        <taxon>Magnoliopsida</taxon>
        <taxon>eudicotyledons</taxon>
        <taxon>Gunneridae</taxon>
        <taxon>Pentapetalae</taxon>
        <taxon>rosids</taxon>
        <taxon>malvids</taxon>
        <taxon>Malvales</taxon>
        <taxon>Malvaceae</taxon>
        <taxon>Helicteroideae</taxon>
        <taxon>Durio</taxon>
    </lineage>
</organism>
<dbReference type="PANTHER" id="PTHR34379:SF3">
    <property type="entry name" value="PROTEIN, PUTATIVE-RELATED"/>
    <property type="match status" value="1"/>
</dbReference>
<sequence length="272" mass="30472">MAEPLKKTHQTNPRSSCFLGCFGFSKKKKPLEKTIQTSVSRTKTVPVVNTEKAESDSKSHMSKMIKKKSDSKLSSEPQSPANHKHSHQNSKANQQLASSNQAARERPNETKLQGPEPNIFLGNKKLLDPTRTGSSLPGSPNVKPKTKPKTQAELSHTVSLPLPGRNQRVGNPRIHARINLKDELQQKNNDPVMGMYIIMVTLIIMLVWGRLCAILCTSAWFYFCPRFPTTINNSDITVQRPVNSNDLDLNSEGYKKRVVLEGLLDRNHRVTL</sequence>
<name>A0A6P5XDN5_DURZI</name>
<evidence type="ECO:0000313" key="3">
    <source>
        <dbReference type="Proteomes" id="UP000515121"/>
    </source>
</evidence>
<keyword evidence="2" id="KW-1133">Transmembrane helix</keyword>
<keyword evidence="2" id="KW-0812">Transmembrane</keyword>
<gene>
    <name evidence="4" type="primary">LOC111282554</name>
</gene>
<feature type="region of interest" description="Disordered" evidence="1">
    <location>
        <begin position="30"/>
        <end position="153"/>
    </location>
</feature>